<keyword evidence="1" id="KW-0175">Coiled coil</keyword>
<dbReference type="RefSeq" id="XP_004993503.1">
    <property type="nucleotide sequence ID" value="XM_004993446.1"/>
</dbReference>
<feature type="compositionally biased region" description="Low complexity" evidence="2">
    <location>
        <begin position="797"/>
        <end position="807"/>
    </location>
</feature>
<feature type="region of interest" description="Disordered" evidence="2">
    <location>
        <begin position="645"/>
        <end position="669"/>
    </location>
</feature>
<feature type="compositionally biased region" description="Basic and acidic residues" evidence="2">
    <location>
        <begin position="898"/>
        <end position="916"/>
    </location>
</feature>
<dbReference type="STRING" id="946362.F2UBS4"/>
<feature type="region of interest" description="Disordered" evidence="2">
    <location>
        <begin position="780"/>
        <end position="993"/>
    </location>
</feature>
<feature type="compositionally biased region" description="Basic and acidic residues" evidence="2">
    <location>
        <begin position="1165"/>
        <end position="1184"/>
    </location>
</feature>
<dbReference type="InterPro" id="IPR002035">
    <property type="entry name" value="VWF_A"/>
</dbReference>
<gene>
    <name evidence="4" type="ORF">PTSG_05635</name>
</gene>
<feature type="region of interest" description="Disordered" evidence="2">
    <location>
        <begin position="416"/>
        <end position="588"/>
    </location>
</feature>
<feature type="compositionally biased region" description="Acidic residues" evidence="2">
    <location>
        <begin position="448"/>
        <end position="458"/>
    </location>
</feature>
<dbReference type="KEGG" id="sre:PTSG_05635"/>
<feature type="region of interest" description="Disordered" evidence="2">
    <location>
        <begin position="254"/>
        <end position="325"/>
    </location>
</feature>
<evidence type="ECO:0000259" key="3">
    <source>
        <dbReference type="Pfam" id="PF13519"/>
    </source>
</evidence>
<feature type="compositionally biased region" description="Acidic residues" evidence="2">
    <location>
        <begin position="654"/>
        <end position="665"/>
    </location>
</feature>
<dbReference type="Pfam" id="PF13519">
    <property type="entry name" value="VWA_2"/>
    <property type="match status" value="1"/>
</dbReference>
<dbReference type="PANTHER" id="PTHR35711">
    <property type="entry name" value="EXPRESSED PROTEIN"/>
    <property type="match status" value="1"/>
</dbReference>
<keyword evidence="5" id="KW-1185">Reference proteome</keyword>
<dbReference type="PANTHER" id="PTHR35711:SF1">
    <property type="entry name" value="ECTODERMAL, ISOFORM F"/>
    <property type="match status" value="1"/>
</dbReference>
<sequence length="1334" mass="146743">MDELLRDAVNAVQRMTVGCGRLADAQSVPLPQRPLGDAVETRLLRMIQHASDGSNKAADQASPATTHTDLLPLFPAPIAADHVHILLDTSSSMVDMLDAVRQHVLELSTFLTRTGIRVTVTAFSDTPRTFDGRGLSSDATFLSQLEQWLAQQPADGLTCTREALEVALQSGADAIVLITDGLPTSPPSHIIRMCAQAIDSPQGPWMIAPVYLHDDLSGIAGAGFGHSPFASSTSPSSSSMSRLTRSLHSTHLSGNTWAQPWSSHSSLSSQPPATYNPSSSLYSSRTPNTAVHGPAMSRSGPLAHGSSSGGGDGGGGMASKMMGAPPQSLPLPPSCDADAVAFLNRIGACCNLPCFVTAFSSLTQSMREQEGQQSRYMGAGGGYGLGRAGQNVRTTVRALGQLPQVQALIEGRATAETQEELEAEVAADGDDDEDGDEDGGDDGKRSGDDDDDDDDDDDGNRMECEQRAAVGAVDAHEESVNEEGDDAHDRMLNGDGVVTVRIVDVDDDGDGDGGNGSASSVAVHTPPRRNRRRQGSGSGSGGGGDLEADEEQEAVEDVSGDGEGSAHAGAHDSALNGGGFHAHHQHHTAAAAVRGGGVTGGVAGGVELERIVGLRVVCLHDDEFRAGRVVGAMRPEGAAESIARVQLDSSNNADNDDGGDVDGDDDHDHDGAAVTQVLVNLNDLIPYTHAGPRALYALTKQGSIFIPSIILQRTASTIGCKLYSGERIHVPPAHVVGITLDQFANCVSALVHSASTGSLTDDNEQDDNNLEDELRRKHFQRHAGSTISSSSDDDDNVGVVSSSPASRLSRRSRHHPFASRHRQRTRRQPTRRLHSPVSAATSSRYGSRPRSAATSTSSQRRHDGDGVLNYRHQHRHARYRDRSPPAATIRGPDSRAPPTRDELMLMEERDRHERLAPQRRQRTMQRISQQQQHTVAEEEGARTRARMRSSAREQRERRAWERQKEDRRQVEYSERKCRQERRKRQEKLQEIQDNRAEQETMRLEQRRQEVLQRSVDAVMRQVEAEEKDRIRISRRRQEAEARHHHHRQIASHTVARQQIVDEAAQARTRRRLEQEENTRQAHVARANLRQSTRQARELTRRVELSERREWEAMTAANHGVIDVQRRDKGALVASIAQGDSLTETLGYGRSVEDEEETKRHTRRLQQMERQQRVEARRQEDEAKKSMTLRARQRQNAERQARLEAQRAAHADRKAAQHQTKQAQARARHDALHTLRENEARRQEAREQKVAQRNEEKKIIHQGTVQGYRTLEARALAAARRTHARREHHANMRAQRQRQEAADARAAKQTQRARHFAGRAHEGFLVLPTDERILP</sequence>
<name>F2UBS4_SALR5</name>
<dbReference type="InParanoid" id="F2UBS4"/>
<feature type="compositionally biased region" description="Low complexity" evidence="2">
    <location>
        <begin position="848"/>
        <end position="858"/>
    </location>
</feature>
<feature type="compositionally biased region" description="Basic and acidic residues" evidence="2">
    <location>
        <begin position="950"/>
        <end position="977"/>
    </location>
</feature>
<organism evidence="5">
    <name type="scientific">Salpingoeca rosetta (strain ATCC 50818 / BSB-021)</name>
    <dbReference type="NCBI Taxonomy" id="946362"/>
    <lineage>
        <taxon>Eukaryota</taxon>
        <taxon>Choanoflagellata</taxon>
        <taxon>Craspedida</taxon>
        <taxon>Salpingoecidae</taxon>
        <taxon>Salpingoeca</taxon>
    </lineage>
</organism>
<dbReference type="SUPFAM" id="SSF53300">
    <property type="entry name" value="vWA-like"/>
    <property type="match status" value="1"/>
</dbReference>
<evidence type="ECO:0000313" key="4">
    <source>
        <dbReference type="EMBL" id="EGD73940.1"/>
    </source>
</evidence>
<feature type="compositionally biased region" description="Acidic residues" evidence="2">
    <location>
        <begin position="417"/>
        <end position="440"/>
    </location>
</feature>
<feature type="coiled-coil region" evidence="1">
    <location>
        <begin position="1081"/>
        <end position="1108"/>
    </location>
</feature>
<feature type="compositionally biased region" description="Polar residues" evidence="2">
    <location>
        <begin position="270"/>
        <end position="289"/>
    </location>
</feature>
<dbReference type="GeneID" id="16074080"/>
<protein>
    <recommendedName>
        <fullName evidence="3">VWFA domain-containing protein</fullName>
    </recommendedName>
</protein>
<evidence type="ECO:0000256" key="2">
    <source>
        <dbReference type="SAM" id="MobiDB-lite"/>
    </source>
</evidence>
<proteinExistence type="predicted"/>
<dbReference type="CDD" id="cd00198">
    <property type="entry name" value="vWFA"/>
    <property type="match status" value="1"/>
</dbReference>
<feature type="compositionally biased region" description="Basic residues" evidence="2">
    <location>
        <begin position="808"/>
        <end position="834"/>
    </location>
</feature>
<feature type="domain" description="VWFA" evidence="3">
    <location>
        <begin position="85"/>
        <end position="181"/>
    </location>
</feature>
<feature type="compositionally biased region" description="Gly residues" evidence="2">
    <location>
        <begin position="307"/>
        <end position="317"/>
    </location>
</feature>
<feature type="region of interest" description="Disordered" evidence="2">
    <location>
        <begin position="1235"/>
        <end position="1254"/>
    </location>
</feature>
<dbReference type="OrthoDB" id="6241467at2759"/>
<evidence type="ECO:0000256" key="1">
    <source>
        <dbReference type="SAM" id="Coils"/>
    </source>
</evidence>
<accession>F2UBS4</accession>
<dbReference type="EMBL" id="GL832967">
    <property type="protein sequence ID" value="EGD73940.1"/>
    <property type="molecule type" value="Genomic_DNA"/>
</dbReference>
<dbReference type="Proteomes" id="UP000007799">
    <property type="component" value="Unassembled WGS sequence"/>
</dbReference>
<feature type="compositionally biased region" description="Basic and acidic residues" evidence="2">
    <location>
        <begin position="1194"/>
        <end position="1214"/>
    </location>
</feature>
<feature type="compositionally biased region" description="Acidic residues" evidence="2">
    <location>
        <begin position="546"/>
        <end position="560"/>
    </location>
</feature>
<dbReference type="InterPro" id="IPR036465">
    <property type="entry name" value="vWFA_dom_sf"/>
</dbReference>
<reference evidence="4" key="1">
    <citation type="submission" date="2009-08" db="EMBL/GenBank/DDBJ databases">
        <title>Annotation of Salpingoeca rosetta.</title>
        <authorList>
            <consortium name="The Broad Institute Genome Sequencing Platform"/>
            <person name="Russ C."/>
            <person name="Cuomo C."/>
            <person name="Burger G."/>
            <person name="Gray M.W."/>
            <person name="Holland P.W.H."/>
            <person name="King N."/>
            <person name="Lang F.B.F."/>
            <person name="Roger A.J."/>
            <person name="Ruiz-Trillo I."/>
            <person name="Young S.K."/>
            <person name="Zeng Q."/>
            <person name="Gargeya S."/>
            <person name="Alvarado L."/>
            <person name="Berlin A."/>
            <person name="Chapman S.B."/>
            <person name="Chen Z."/>
            <person name="Freedman E."/>
            <person name="Gellesch M."/>
            <person name="Goldberg J."/>
            <person name="Griggs A."/>
            <person name="Gujja S."/>
            <person name="Heilman E."/>
            <person name="Heiman D."/>
            <person name="Howarth C."/>
            <person name="Mehta T."/>
            <person name="Neiman D."/>
            <person name="Pearson M."/>
            <person name="Roberts A."/>
            <person name="Saif S."/>
            <person name="Shea T."/>
            <person name="Shenoy N."/>
            <person name="Sisk P."/>
            <person name="Stolte C."/>
            <person name="Sykes S."/>
            <person name="White J."/>
            <person name="Yandava C."/>
            <person name="Haas B."/>
            <person name="Nusbaum C."/>
            <person name="Birren B."/>
        </authorList>
    </citation>
    <scope>NUCLEOTIDE SEQUENCE [LARGE SCALE GENOMIC DNA]</scope>
    <source>
        <strain evidence="4">ATCC 50818</strain>
    </source>
</reference>
<dbReference type="Gene3D" id="3.40.50.410">
    <property type="entry name" value="von Willebrand factor, type A domain"/>
    <property type="match status" value="1"/>
</dbReference>
<evidence type="ECO:0000313" key="5">
    <source>
        <dbReference type="Proteomes" id="UP000007799"/>
    </source>
</evidence>
<feature type="compositionally biased region" description="Gly residues" evidence="2">
    <location>
        <begin position="536"/>
        <end position="545"/>
    </location>
</feature>
<feature type="region of interest" description="Disordered" evidence="2">
    <location>
        <begin position="1146"/>
        <end position="1228"/>
    </location>
</feature>